<organism evidence="2 3">
    <name type="scientific">Candolleomyces aberdarensis</name>
    <dbReference type="NCBI Taxonomy" id="2316362"/>
    <lineage>
        <taxon>Eukaryota</taxon>
        <taxon>Fungi</taxon>
        <taxon>Dikarya</taxon>
        <taxon>Basidiomycota</taxon>
        <taxon>Agaricomycotina</taxon>
        <taxon>Agaricomycetes</taxon>
        <taxon>Agaricomycetidae</taxon>
        <taxon>Agaricales</taxon>
        <taxon>Agaricineae</taxon>
        <taxon>Psathyrellaceae</taxon>
        <taxon>Candolleomyces</taxon>
    </lineage>
</organism>
<feature type="compositionally biased region" description="Polar residues" evidence="1">
    <location>
        <begin position="39"/>
        <end position="51"/>
    </location>
</feature>
<comment type="caution">
    <text evidence="2">The sequence shown here is derived from an EMBL/GenBank/DDBJ whole genome shotgun (WGS) entry which is preliminary data.</text>
</comment>
<reference evidence="2 3" key="1">
    <citation type="submission" date="2019-01" db="EMBL/GenBank/DDBJ databases">
        <title>Draft genome sequence of Psathyrella aberdarensis IHI B618.</title>
        <authorList>
            <person name="Buettner E."/>
            <person name="Kellner H."/>
        </authorList>
    </citation>
    <scope>NUCLEOTIDE SEQUENCE [LARGE SCALE GENOMIC DNA]</scope>
    <source>
        <strain evidence="2 3">IHI B618</strain>
    </source>
</reference>
<feature type="compositionally biased region" description="Polar residues" evidence="1">
    <location>
        <begin position="109"/>
        <end position="126"/>
    </location>
</feature>
<accession>A0A4Q2D606</accession>
<gene>
    <name evidence="2" type="ORF">EST38_g12042</name>
</gene>
<evidence type="ECO:0000313" key="3">
    <source>
        <dbReference type="Proteomes" id="UP000290288"/>
    </source>
</evidence>
<feature type="compositionally biased region" description="Basic and acidic residues" evidence="1">
    <location>
        <begin position="232"/>
        <end position="244"/>
    </location>
</feature>
<sequence length="792" mass="85938">MPSRTSSPASVRSYASVASEAHSRSNSPIERSDGHSRSPAFTSGSKSSDTAVSGPIHLVEKYLPGGQTINVQVQKSQSEAGDDVISLSSDFTDDGARLDPDDAGYRGKTVNTRVVGTETQSIIQTRSAKRKSAKEGSSNMPASSGVSSNSSGAGHRDAAHPLSQKGGSSSSKGAVSFGTSRFAVDAGRDVVQAVNSKAQEKATRSVGRAPVQEPHPNTSTSKAEKKSKRTRSRDERDPVPDRLSKAAQSEQPVKSRRSRRDEGTARVRSVDHPPAPSSTDAVPVDENDGLSDYERARKKVARAQRRSQRMVVTPEPSTDGSMDDRAPDEDNDVSMDQYDMDDPFIDDSAVVDAAQDDTPEAVDPRSQPVDTRRNRHSRKETVDVVKDRSPAASISSKHRSSDKGKGVDRSAGRTLTTPSFPPIASAPLTGAVPVTPTPSSKRAAASASTNPVPQRRTFGDVLGKGKGSQSQTSSPQGQLGGNDVVTLDDVVCLPVRDIPTKSEVMYPDLQDALLVMFYTDLPPLRAGVFVPWRDAPVRGMIRFSTWADECSCMSYTSCLNSINFARHGVYLNLSRVSLEEVSIRSVPNARSTFQLYTNDRRIAICLSCVFVDKSFLFTKPPWGGFHQRWFSGVLHSQEWERLVGFICTAFGHNTLEAQLYRCAIQFSTRPLDSSDGTNRSSPAKEHMFTASNSPSIARVATSSSASSADSFSLSYHSEVPIYDCRDIDVDMVRDLDRLSELPRWNEEIPYGSFVVAGYTVAVFKKAKDKWGVSFNVRFGMLIGVPDDYQAGQ</sequence>
<feature type="compositionally biased region" description="Polar residues" evidence="1">
    <location>
        <begin position="70"/>
        <end position="79"/>
    </location>
</feature>
<feature type="region of interest" description="Disordered" evidence="1">
    <location>
        <begin position="1"/>
        <end position="53"/>
    </location>
</feature>
<feature type="compositionally biased region" description="Basic and acidic residues" evidence="1">
    <location>
        <begin position="379"/>
        <end position="389"/>
    </location>
</feature>
<dbReference type="Proteomes" id="UP000290288">
    <property type="component" value="Unassembled WGS sequence"/>
</dbReference>
<feature type="compositionally biased region" description="Basic and acidic residues" evidence="1">
    <location>
        <begin position="94"/>
        <end position="105"/>
    </location>
</feature>
<name>A0A4Q2D606_9AGAR</name>
<evidence type="ECO:0000313" key="2">
    <source>
        <dbReference type="EMBL" id="RXW13814.1"/>
    </source>
</evidence>
<feature type="compositionally biased region" description="Low complexity" evidence="1">
    <location>
        <begin position="136"/>
        <end position="153"/>
    </location>
</feature>
<feature type="compositionally biased region" description="Low complexity" evidence="1">
    <location>
        <begin position="163"/>
        <end position="175"/>
    </location>
</feature>
<feature type="compositionally biased region" description="Basic and acidic residues" evidence="1">
    <location>
        <begin position="399"/>
        <end position="411"/>
    </location>
</feature>
<feature type="region of interest" description="Disordered" evidence="1">
    <location>
        <begin position="670"/>
        <end position="692"/>
    </location>
</feature>
<keyword evidence="3" id="KW-1185">Reference proteome</keyword>
<feature type="region of interest" description="Disordered" evidence="1">
    <location>
        <begin position="194"/>
        <end position="482"/>
    </location>
</feature>
<proteinExistence type="predicted"/>
<evidence type="ECO:0000256" key="1">
    <source>
        <dbReference type="SAM" id="MobiDB-lite"/>
    </source>
</evidence>
<feature type="compositionally biased region" description="Acidic residues" evidence="1">
    <location>
        <begin position="326"/>
        <end position="345"/>
    </location>
</feature>
<dbReference type="STRING" id="2316362.A0A4Q2D606"/>
<feature type="region of interest" description="Disordered" evidence="1">
    <location>
        <begin position="70"/>
        <end position="175"/>
    </location>
</feature>
<feature type="compositionally biased region" description="Basic and acidic residues" evidence="1">
    <location>
        <begin position="259"/>
        <end position="271"/>
    </location>
</feature>
<feature type="compositionally biased region" description="Polar residues" evidence="1">
    <location>
        <begin position="670"/>
        <end position="681"/>
    </location>
</feature>
<dbReference type="EMBL" id="SDEE01000825">
    <property type="protein sequence ID" value="RXW13814.1"/>
    <property type="molecule type" value="Genomic_DNA"/>
</dbReference>
<feature type="compositionally biased region" description="Polar residues" evidence="1">
    <location>
        <begin position="1"/>
        <end position="10"/>
    </location>
</feature>
<dbReference type="OrthoDB" id="3067694at2759"/>
<feature type="compositionally biased region" description="Low complexity" evidence="1">
    <location>
        <begin position="467"/>
        <end position="477"/>
    </location>
</feature>
<feature type="compositionally biased region" description="Basic residues" evidence="1">
    <location>
        <begin position="296"/>
        <end position="308"/>
    </location>
</feature>
<protein>
    <submittedName>
        <fullName evidence="2">Uncharacterized protein</fullName>
    </submittedName>
</protein>
<dbReference type="AlphaFoldDB" id="A0A4Q2D606"/>